<gene>
    <name evidence="2" type="ordered locus">Desku_0566</name>
</gene>
<dbReference type="GO" id="GO:0003824">
    <property type="term" value="F:catalytic activity"/>
    <property type="evidence" value="ECO:0007669"/>
    <property type="project" value="InterPro"/>
</dbReference>
<dbReference type="AlphaFoldDB" id="A0AAU8PEK9"/>
<organism evidence="2 3">
    <name type="scientific">Desulfofundulus kuznetsovii (strain DSM 6115 / VKM B-1805 / 17)</name>
    <name type="common">Desulfotomaculum kuznetsovii</name>
    <dbReference type="NCBI Taxonomy" id="760568"/>
    <lineage>
        <taxon>Bacteria</taxon>
        <taxon>Bacillati</taxon>
        <taxon>Bacillota</taxon>
        <taxon>Clostridia</taxon>
        <taxon>Eubacteriales</taxon>
        <taxon>Peptococcaceae</taxon>
        <taxon>Desulfofundulus</taxon>
    </lineage>
</organism>
<feature type="domain" description="Phosphoadenosine phosphosulphate reductase" evidence="1">
    <location>
        <begin position="20"/>
        <end position="149"/>
    </location>
</feature>
<dbReference type="SUPFAM" id="SSF52402">
    <property type="entry name" value="Adenine nucleotide alpha hydrolases-like"/>
    <property type="match status" value="1"/>
</dbReference>
<dbReference type="PANTHER" id="PTHR43196">
    <property type="entry name" value="SULFATE ADENYLYLTRANSFERASE SUBUNIT 2"/>
    <property type="match status" value="1"/>
</dbReference>
<reference evidence="3" key="1">
    <citation type="submission" date="2011-05" db="EMBL/GenBank/DDBJ databases">
        <title>Complete sequence of Desulfotomaculum kuznetsovii DSM 6115.</title>
        <authorList>
            <person name="Lucas S."/>
            <person name="Han J."/>
            <person name="Lapidus A."/>
            <person name="Cheng J.-F."/>
            <person name="Goodwin L."/>
            <person name="Pitluck S."/>
            <person name="Peters L."/>
            <person name="Mikhailova N."/>
            <person name="Lu M."/>
            <person name="Saunders E."/>
            <person name="Han C."/>
            <person name="Tapia R."/>
            <person name="Land M."/>
            <person name="Hauser L."/>
            <person name="Kyrpides N."/>
            <person name="Ivanova N."/>
            <person name="Pagani I."/>
            <person name="Nazina T."/>
            <person name="Ivanova A."/>
            <person name="Parshina S."/>
            <person name="Kuever J."/>
            <person name="Muyzer G."/>
            <person name="Plugge C."/>
            <person name="Stams A."/>
            <person name="Woyke T."/>
        </authorList>
    </citation>
    <scope>NUCLEOTIDE SEQUENCE [LARGE SCALE GENOMIC DNA]</scope>
    <source>
        <strain evidence="3">DSM 6115 / VKM B-1805 / 17</strain>
    </source>
</reference>
<dbReference type="KEGG" id="dku:Desku_0566"/>
<evidence type="ECO:0000259" key="1">
    <source>
        <dbReference type="Pfam" id="PF01507"/>
    </source>
</evidence>
<evidence type="ECO:0000313" key="3">
    <source>
        <dbReference type="Proteomes" id="UP000009229"/>
    </source>
</evidence>
<dbReference type="Gene3D" id="3.40.50.620">
    <property type="entry name" value="HUPs"/>
    <property type="match status" value="1"/>
</dbReference>
<dbReference type="Proteomes" id="UP000009229">
    <property type="component" value="Chromosome"/>
</dbReference>
<sequence>MRVIQMTTNPNLNKDRKERHILALSGGKDSAALAVYMRDKYPDLDIEYVFTDSGCELPETYEYLDRIRAVLNIDITVIKPEKSWENYWALTKVKKTKYGTFTYLPSPKNRWCTEVLKLIPYNEWLMNNYSNYTVHSYVGLRADEKRDRKGFNLSRSNVISHYPFVEDGLVYEDIKNLLINSGLGFPGYYEWRKRSGCYFCFYQTKREWLGLYEHHPDLFMKAKNYETVIPEKGIKYTWCDDMSLEELLKKKDEIMAQEFIEDSSGKTISKLCDVLANIC</sequence>
<dbReference type="EMBL" id="CP002770">
    <property type="protein sequence ID" value="AEG14182.1"/>
    <property type="molecule type" value="Genomic_DNA"/>
</dbReference>
<dbReference type="InterPro" id="IPR050128">
    <property type="entry name" value="Sulfate_adenylyltrnsfr_sub2"/>
</dbReference>
<dbReference type="InterPro" id="IPR002500">
    <property type="entry name" value="PAPS_reduct_dom"/>
</dbReference>
<keyword evidence="3" id="KW-1185">Reference proteome</keyword>
<accession>A0AAU8PEK9</accession>
<proteinExistence type="predicted"/>
<dbReference type="PANTHER" id="PTHR43196:SF2">
    <property type="entry name" value="PHOSPHOADENOSINE PHOSPHOSULFATE REDUCTASE"/>
    <property type="match status" value="1"/>
</dbReference>
<evidence type="ECO:0000313" key="2">
    <source>
        <dbReference type="EMBL" id="AEG14182.1"/>
    </source>
</evidence>
<protein>
    <submittedName>
        <fullName evidence="2">Phosphoadenosine phosphosulfate reductase</fullName>
    </submittedName>
</protein>
<name>A0AAU8PEK9_DESK7</name>
<dbReference type="Pfam" id="PF01507">
    <property type="entry name" value="PAPS_reduct"/>
    <property type="match status" value="1"/>
</dbReference>
<dbReference type="InterPro" id="IPR014729">
    <property type="entry name" value="Rossmann-like_a/b/a_fold"/>
</dbReference>